<dbReference type="InterPro" id="IPR011030">
    <property type="entry name" value="Lipovitellin_superhlx_dom"/>
</dbReference>
<dbReference type="AlphaFoldDB" id="A0A6H5GXH7"/>
<evidence type="ECO:0000259" key="5">
    <source>
        <dbReference type="PROSITE" id="PS51211"/>
    </source>
</evidence>
<keyword evidence="1" id="KW-1015">Disulfide bond</keyword>
<organism evidence="7 8">
    <name type="scientific">Nesidiocoris tenuis</name>
    <dbReference type="NCBI Taxonomy" id="355587"/>
    <lineage>
        <taxon>Eukaryota</taxon>
        <taxon>Metazoa</taxon>
        <taxon>Ecdysozoa</taxon>
        <taxon>Arthropoda</taxon>
        <taxon>Hexapoda</taxon>
        <taxon>Insecta</taxon>
        <taxon>Pterygota</taxon>
        <taxon>Neoptera</taxon>
        <taxon>Paraneoptera</taxon>
        <taxon>Hemiptera</taxon>
        <taxon>Heteroptera</taxon>
        <taxon>Panheteroptera</taxon>
        <taxon>Cimicomorpha</taxon>
        <taxon>Miridae</taxon>
        <taxon>Dicyphina</taxon>
        <taxon>Nesidiocoris</taxon>
    </lineage>
</organism>
<reference evidence="7 8" key="1">
    <citation type="submission" date="2020-02" db="EMBL/GenBank/DDBJ databases">
        <authorList>
            <person name="Ferguson B K."/>
        </authorList>
    </citation>
    <scope>NUCLEOTIDE SEQUENCE [LARGE SCALE GENOMIC DNA]</scope>
</reference>
<gene>
    <name evidence="7" type="ORF">NTEN_LOCUS13799</name>
</gene>
<dbReference type="SMART" id="SM00216">
    <property type="entry name" value="VWD"/>
    <property type="match status" value="1"/>
</dbReference>
<keyword evidence="8" id="KW-1185">Reference proteome</keyword>
<keyword evidence="2" id="KW-0325">Glycoprotein</keyword>
<dbReference type="Pfam" id="PF01347">
    <property type="entry name" value="Vitellogenin_N"/>
    <property type="match status" value="1"/>
</dbReference>
<dbReference type="InterPro" id="IPR001846">
    <property type="entry name" value="VWF_type-D"/>
</dbReference>
<evidence type="ECO:0000256" key="3">
    <source>
        <dbReference type="PROSITE-ProRule" id="PRU00557"/>
    </source>
</evidence>
<dbReference type="Gene3D" id="1.25.10.20">
    <property type="entry name" value="Vitellinogen, superhelical"/>
    <property type="match status" value="1"/>
</dbReference>
<dbReference type="PANTHER" id="PTHR23345:SF15">
    <property type="entry name" value="VITELLOGENIN 1-RELATED"/>
    <property type="match status" value="1"/>
</dbReference>
<comment type="caution">
    <text evidence="3">Lacks conserved residue(s) required for the propagation of feature annotation.</text>
</comment>
<dbReference type="Proteomes" id="UP000479000">
    <property type="component" value="Unassembled WGS sequence"/>
</dbReference>
<dbReference type="GO" id="GO:0005319">
    <property type="term" value="F:lipid transporter activity"/>
    <property type="evidence" value="ECO:0007669"/>
    <property type="project" value="InterPro"/>
</dbReference>
<sequence length="922" mass="101420">MFPQNMATSQECSKQWFLNTSAILSFSNLVRKAQVNNDTAHNRYPSHAFGRLSPKNTKAVAEKYIPYLQSQLRKAVSQGDSPKIQVYIRALGNTAHPKILSVYEPYLEGKEPVSDFQRLTMVASLDKMTKTYPKLARSVLFKIYQNAGDAPEIRVAAVMQLMKTNPPAQILQRMAEATNSDHSEQVNAAVKSAIESAALLHTPQQQELTPPRLVSQLPLACRLFSPSTFQAMLMLVVPFKLDLTLILAREAIARSSSPTLSTLPLILKSRSPSLMTIRMKAMTTLLNLVTRATTSTVAPKRAASRVMLPPLLPHPQTVLNANNSSSGRLVLVSKIAVQVTAKMPNVPLANYQKAQSADPTSYISAQVNFGEKASSGSKVTVEGKLRQSSERREYVRQHPMSALCEQQMQQGNYIQPACRNATISANMLDQYRFTVKYDHVSEALKNATYKAYAIARYFGNLYVSEDVISPNNKNGQLDIDVNIAQNLRSVNVSMDAPAISASFNNVPLNPYVAAAIVAHPEYNAAQRVAQYAYLSQQFATCAIDKNRATTFDNRTYPINLGRSWHVMAYSQPKSSYDSNSDSSSSSEEQSFSVLVRETGSDKKEVMAILGNDIVEILPQSGGQNAAEVKFNGKKASFNQKSSDSFQDEDGNTVIQVYALPSGTVRLIGQKNGIEILFDGQRVKLQASNNYRGQMRGLCGTFDGQSADDFTSPKNCVLKNPYEFAASYAVPDSSLTSPAKELRQRAEQADCYKQTVMLGDVINENEAGRSSKKSWSKSSSNSNGRSQASTSPSSLRVKVIEHNGQTCFSLRPYVTCASRSQEANKIEKSVDFHCVSDAQAARRWVEQIKKGANPDFSQKGANHRATIRLPGKLNGSIGIALKSRIGTELQKKLLFILIYSKSLPEEVSLVSVTTLSANSVRRT</sequence>
<name>A0A6H5GXH7_9HEMI</name>
<evidence type="ECO:0008006" key="9">
    <source>
        <dbReference type="Google" id="ProtNLM"/>
    </source>
</evidence>
<feature type="domain" description="VWFD" evidence="6">
    <location>
        <begin position="539"/>
        <end position="737"/>
    </location>
</feature>
<dbReference type="InterPro" id="IPR050733">
    <property type="entry name" value="Vitellogenin/Apolipophorin"/>
</dbReference>
<feature type="domain" description="Vitellogenin" evidence="5">
    <location>
        <begin position="1"/>
        <end position="267"/>
    </location>
</feature>
<evidence type="ECO:0000313" key="7">
    <source>
        <dbReference type="EMBL" id="CAB0008553.1"/>
    </source>
</evidence>
<evidence type="ECO:0000259" key="6">
    <source>
        <dbReference type="PROSITE" id="PS51233"/>
    </source>
</evidence>
<feature type="non-terminal residue" evidence="7">
    <location>
        <position position="922"/>
    </location>
</feature>
<feature type="compositionally biased region" description="Low complexity" evidence="4">
    <location>
        <begin position="775"/>
        <end position="790"/>
    </location>
</feature>
<evidence type="ECO:0000256" key="1">
    <source>
        <dbReference type="ARBA" id="ARBA00023157"/>
    </source>
</evidence>
<evidence type="ECO:0000256" key="2">
    <source>
        <dbReference type="ARBA" id="ARBA00023180"/>
    </source>
</evidence>
<dbReference type="PROSITE" id="PS51233">
    <property type="entry name" value="VWFD"/>
    <property type="match status" value="1"/>
</dbReference>
<evidence type="ECO:0000256" key="4">
    <source>
        <dbReference type="SAM" id="MobiDB-lite"/>
    </source>
</evidence>
<dbReference type="InterPro" id="IPR001747">
    <property type="entry name" value="Vitellogenin_N"/>
</dbReference>
<dbReference type="PROSITE" id="PS51211">
    <property type="entry name" value="VITELLOGENIN"/>
    <property type="match status" value="1"/>
</dbReference>
<dbReference type="OrthoDB" id="6630485at2759"/>
<feature type="region of interest" description="Disordered" evidence="4">
    <location>
        <begin position="766"/>
        <end position="794"/>
    </location>
</feature>
<protein>
    <recommendedName>
        <fullName evidence="9">VWFD domain-containing protein</fullName>
    </recommendedName>
</protein>
<evidence type="ECO:0000313" key="8">
    <source>
        <dbReference type="Proteomes" id="UP000479000"/>
    </source>
</evidence>
<dbReference type="EMBL" id="CADCXU010020484">
    <property type="protein sequence ID" value="CAB0008553.1"/>
    <property type="molecule type" value="Genomic_DNA"/>
</dbReference>
<dbReference type="SUPFAM" id="SSF48431">
    <property type="entry name" value="Lipovitellin-phosvitin complex, superhelical domain"/>
    <property type="match status" value="1"/>
</dbReference>
<proteinExistence type="predicted"/>
<accession>A0A6H5GXH7</accession>
<dbReference type="Pfam" id="PF00094">
    <property type="entry name" value="VWD"/>
    <property type="match status" value="1"/>
</dbReference>
<dbReference type="PANTHER" id="PTHR23345">
    <property type="entry name" value="VITELLOGENIN-RELATED"/>
    <property type="match status" value="1"/>
</dbReference>